<dbReference type="OMA" id="DMGTMPI"/>
<dbReference type="InterPro" id="IPR003591">
    <property type="entry name" value="Leu-rich_rpt_typical-subtyp"/>
</dbReference>
<dbReference type="Pfam" id="PF00560">
    <property type="entry name" value="LRR_1"/>
    <property type="match status" value="1"/>
</dbReference>
<keyword evidence="4" id="KW-0472">Membrane</keyword>
<dbReference type="AlphaFoldDB" id="A0A226ES49"/>
<dbReference type="STRING" id="158441.A0A226ES49"/>
<evidence type="ECO:0000256" key="1">
    <source>
        <dbReference type="ARBA" id="ARBA00022614"/>
    </source>
</evidence>
<dbReference type="PANTHER" id="PTHR24366">
    <property type="entry name" value="IG(IMMUNOGLOBULIN) AND LRR(LEUCINE RICH REPEAT) DOMAINS"/>
    <property type="match status" value="1"/>
</dbReference>
<keyword evidence="5" id="KW-0732">Signal</keyword>
<dbReference type="EMBL" id="LNIX01000002">
    <property type="protein sequence ID" value="OXA59416.1"/>
    <property type="molecule type" value="Genomic_DNA"/>
</dbReference>
<keyword evidence="4" id="KW-0812">Transmembrane</keyword>
<keyword evidence="2" id="KW-0677">Repeat</keyword>
<evidence type="ECO:0000256" key="5">
    <source>
        <dbReference type="SAM" id="SignalP"/>
    </source>
</evidence>
<feature type="signal peptide" evidence="5">
    <location>
        <begin position="1"/>
        <end position="27"/>
    </location>
</feature>
<keyword evidence="4" id="KW-1133">Transmembrane helix</keyword>
<dbReference type="PANTHER" id="PTHR24366:SF168">
    <property type="entry name" value="GH22922P-RELATED"/>
    <property type="match status" value="1"/>
</dbReference>
<dbReference type="SMART" id="SM00369">
    <property type="entry name" value="LRR_TYP"/>
    <property type="match status" value="11"/>
</dbReference>
<reference evidence="6 7" key="1">
    <citation type="submission" date="2015-12" db="EMBL/GenBank/DDBJ databases">
        <title>The genome of Folsomia candida.</title>
        <authorList>
            <person name="Faddeeva A."/>
            <person name="Derks M.F."/>
            <person name="Anvar Y."/>
            <person name="Smit S."/>
            <person name="Van Straalen N."/>
            <person name="Roelofs D."/>
        </authorList>
    </citation>
    <scope>NUCLEOTIDE SEQUENCE [LARGE SCALE GENOMIC DNA]</scope>
    <source>
        <strain evidence="6 7">VU population</strain>
        <tissue evidence="6">Whole body</tissue>
    </source>
</reference>
<feature type="region of interest" description="Disordered" evidence="3">
    <location>
        <begin position="559"/>
        <end position="585"/>
    </location>
</feature>
<sequence>MGGIISWLRLVLLGLAVIVLLAGRAEGTSRAIFGGLCPEPVCECDLDERGRMEVACLHGHMHEIPMSRMNPSTEVIRIVAPAHQPNQLTIGRFFRQFKRLEELHIVGSNIPNIGENSFWGVQSLRILNLTRNNISIIVDTNFKGLVNVENLSLAENAIESFVSASFQHLPKLKSLDLANNRVNKLVERLFYNLHMLEILNLSGNWIRELHPDVFRDIWRLKELRCRLCGLKTINPLLYALLPDLRELDLSHNEFKYLNRDEFGGLGRLEILHLDGNQISAVTDETFRSLRLQKLSLNYNRIVRIDRHAFFNSTIERLFLSGNKFETLERVTFSEIKKSLIELELNRNPKLKLSSLLLILAENPQLNRLSLANNNYEDLPLDLFELQGELRFLNLSGNNLFALFPHQLSHLYKLEMLDLSHNQFKGLDPDVLSHIQRLKTFHLIRLEGNPWICDLCNIQGLLRWVQTAEYFRGGCSDPFGPHCLRCSGPPPLVDKSLITLEESQLEWCTHGAQPTISILSDDPRLGLFIGCGLIILVLIAAAVGIIARSRWHAAHYYTHESERPENPVHQQSVPPPGEIEGNNGNNGEGFDNLYYNNGNYKNNKWNRMIATIDEINAYVDTPYPELENSLHHHHITDTDTNIMLPPPSSYR</sequence>
<feature type="chain" id="PRO_5013008338" evidence="5">
    <location>
        <begin position="28"/>
        <end position="650"/>
    </location>
</feature>
<feature type="transmembrane region" description="Helical" evidence="4">
    <location>
        <begin position="524"/>
        <end position="546"/>
    </location>
</feature>
<dbReference type="SUPFAM" id="SSF52058">
    <property type="entry name" value="L domain-like"/>
    <property type="match status" value="2"/>
</dbReference>
<dbReference type="Pfam" id="PF13855">
    <property type="entry name" value="LRR_8"/>
    <property type="match status" value="4"/>
</dbReference>
<organism evidence="6 7">
    <name type="scientific">Folsomia candida</name>
    <name type="common">Springtail</name>
    <dbReference type="NCBI Taxonomy" id="158441"/>
    <lineage>
        <taxon>Eukaryota</taxon>
        <taxon>Metazoa</taxon>
        <taxon>Ecdysozoa</taxon>
        <taxon>Arthropoda</taxon>
        <taxon>Hexapoda</taxon>
        <taxon>Collembola</taxon>
        <taxon>Entomobryomorpha</taxon>
        <taxon>Isotomoidea</taxon>
        <taxon>Isotomidae</taxon>
        <taxon>Proisotominae</taxon>
        <taxon>Folsomia</taxon>
    </lineage>
</organism>
<accession>A0A226ES49</accession>
<proteinExistence type="predicted"/>
<evidence type="ECO:0000256" key="2">
    <source>
        <dbReference type="ARBA" id="ARBA00022737"/>
    </source>
</evidence>
<dbReference type="OrthoDB" id="9229163at2759"/>
<evidence type="ECO:0000313" key="6">
    <source>
        <dbReference type="EMBL" id="OXA59416.1"/>
    </source>
</evidence>
<dbReference type="InterPro" id="IPR032675">
    <property type="entry name" value="LRR_dom_sf"/>
</dbReference>
<comment type="caution">
    <text evidence="6">The sequence shown here is derived from an EMBL/GenBank/DDBJ whole genome shotgun (WGS) entry which is preliminary data.</text>
</comment>
<evidence type="ECO:0000256" key="3">
    <source>
        <dbReference type="SAM" id="MobiDB-lite"/>
    </source>
</evidence>
<evidence type="ECO:0000256" key="4">
    <source>
        <dbReference type="SAM" id="Phobius"/>
    </source>
</evidence>
<dbReference type="Gene3D" id="3.80.10.10">
    <property type="entry name" value="Ribonuclease Inhibitor"/>
    <property type="match status" value="2"/>
</dbReference>
<dbReference type="InterPro" id="IPR001611">
    <property type="entry name" value="Leu-rich_rpt"/>
</dbReference>
<keyword evidence="1" id="KW-0433">Leucine-rich repeat</keyword>
<dbReference type="Proteomes" id="UP000198287">
    <property type="component" value="Unassembled WGS sequence"/>
</dbReference>
<name>A0A226ES49_FOLCA</name>
<protein>
    <submittedName>
        <fullName evidence="6">Insulin-like growth factor-binding protein complex acid labile subunit</fullName>
    </submittedName>
</protein>
<evidence type="ECO:0000313" key="7">
    <source>
        <dbReference type="Proteomes" id="UP000198287"/>
    </source>
</evidence>
<keyword evidence="7" id="KW-1185">Reference proteome</keyword>
<gene>
    <name evidence="6" type="ORF">Fcan01_04274</name>
</gene>